<protein>
    <submittedName>
        <fullName evidence="5">Transcription initiation factor IIB family protein</fullName>
    </submittedName>
</protein>
<comment type="caution">
    <text evidence="5">The sequence shown here is derived from an EMBL/GenBank/DDBJ whole genome shotgun (WGS) entry which is preliminary data.</text>
</comment>
<evidence type="ECO:0000259" key="4">
    <source>
        <dbReference type="Pfam" id="PF00382"/>
    </source>
</evidence>
<feature type="region of interest" description="Disordered" evidence="3">
    <location>
        <begin position="1"/>
        <end position="34"/>
    </location>
</feature>
<dbReference type="Gene3D" id="1.10.472.170">
    <property type="match status" value="1"/>
</dbReference>
<reference evidence="5 6" key="1">
    <citation type="journal article" date="2019" name="Int. J. Syst. Evol. Microbiol.">
        <title>The Global Catalogue of Microorganisms (GCM) 10K type strain sequencing project: providing services to taxonomists for standard genome sequencing and annotation.</title>
        <authorList>
            <consortium name="The Broad Institute Genomics Platform"/>
            <consortium name="The Broad Institute Genome Sequencing Center for Infectious Disease"/>
            <person name="Wu L."/>
            <person name="Ma J."/>
        </authorList>
    </citation>
    <scope>NUCLEOTIDE SEQUENCE [LARGE SCALE GENOMIC DNA]</scope>
    <source>
        <strain evidence="5 6">XZGYJ-43</strain>
    </source>
</reference>
<proteinExistence type="predicted"/>
<organism evidence="5 6">
    <name type="scientific">Halospeciosus flavus</name>
    <dbReference type="NCBI Taxonomy" id="3032283"/>
    <lineage>
        <taxon>Archaea</taxon>
        <taxon>Methanobacteriati</taxon>
        <taxon>Methanobacteriota</taxon>
        <taxon>Stenosarchaea group</taxon>
        <taxon>Halobacteria</taxon>
        <taxon>Halobacteriales</taxon>
        <taxon>Halobacteriaceae</taxon>
        <taxon>Halospeciosus</taxon>
    </lineage>
</organism>
<evidence type="ECO:0000256" key="2">
    <source>
        <dbReference type="ARBA" id="ARBA00023163"/>
    </source>
</evidence>
<keyword evidence="6" id="KW-1185">Reference proteome</keyword>
<dbReference type="AlphaFoldDB" id="A0ABD5YX50"/>
<dbReference type="SUPFAM" id="SSF47954">
    <property type="entry name" value="Cyclin-like"/>
    <property type="match status" value="1"/>
</dbReference>
<sequence length="360" mass="39300">MSSTNASEKTVSDEQYSTTKLDGLEATVEREPAARSACPECEGRVVTHDEESFCADCGLVVAAEWVDRSPTLGDLGMVGNAEQSIETVDPLRTDKGLHTKITKSTDGHGNPLSTKQWKKFQRLRKWHKRYQFGEGRKRTKRLNEGLRDIEMIGGNLGLPGHVVKTAARYLRRASEARLAGGRMAWEALAGGAMLLAARESRIEREAIDVNVATYTKAPHERVCAAARKIRCELGVDTVPVTRPNAVMTVVDALDDDAIPGSAAVRTWRLAHHLMKLGDQEPVGPGTSRLTIAAAALYGADRLTPQKHLTQGQVAEATSTVVPTSMSRISRYNCELVDAYEARHGTKDPGVILDQEPDTLH</sequence>
<name>A0ABD5YX50_9EURY</name>
<feature type="compositionally biased region" description="Polar residues" evidence="3">
    <location>
        <begin position="1"/>
        <end position="20"/>
    </location>
</feature>
<dbReference type="EMBL" id="JBHTAR010000004">
    <property type="protein sequence ID" value="MFC7198440.1"/>
    <property type="molecule type" value="Genomic_DNA"/>
</dbReference>
<evidence type="ECO:0000313" key="5">
    <source>
        <dbReference type="EMBL" id="MFC7198440.1"/>
    </source>
</evidence>
<dbReference type="Proteomes" id="UP001596447">
    <property type="component" value="Unassembled WGS sequence"/>
</dbReference>
<dbReference type="InterPro" id="IPR013150">
    <property type="entry name" value="TFIIB_cyclin"/>
</dbReference>
<feature type="domain" description="Transcription factor TFIIB cyclin-like" evidence="4">
    <location>
        <begin position="139"/>
        <end position="209"/>
    </location>
</feature>
<dbReference type="Pfam" id="PF00382">
    <property type="entry name" value="TFIIB"/>
    <property type="match status" value="1"/>
</dbReference>
<dbReference type="RefSeq" id="WP_382267887.1">
    <property type="nucleotide sequence ID" value="NZ_JBHTAR010000004.1"/>
</dbReference>
<gene>
    <name evidence="5" type="ORF">ACFQJ9_03050</name>
</gene>
<keyword evidence="1" id="KW-0805">Transcription regulation</keyword>
<keyword evidence="2" id="KW-0804">Transcription</keyword>
<dbReference type="InterPro" id="IPR000812">
    <property type="entry name" value="TFIIB"/>
</dbReference>
<evidence type="ECO:0000313" key="6">
    <source>
        <dbReference type="Proteomes" id="UP001596447"/>
    </source>
</evidence>
<dbReference type="PANTHER" id="PTHR11618">
    <property type="entry name" value="TRANSCRIPTION INITIATION FACTOR IIB-RELATED"/>
    <property type="match status" value="1"/>
</dbReference>
<dbReference type="PRINTS" id="PR00685">
    <property type="entry name" value="TIFACTORIIB"/>
</dbReference>
<dbReference type="InterPro" id="IPR036915">
    <property type="entry name" value="Cyclin-like_sf"/>
</dbReference>
<evidence type="ECO:0000256" key="3">
    <source>
        <dbReference type="SAM" id="MobiDB-lite"/>
    </source>
</evidence>
<evidence type="ECO:0000256" key="1">
    <source>
        <dbReference type="ARBA" id="ARBA00023015"/>
    </source>
</evidence>
<dbReference type="PANTHER" id="PTHR11618:SF13">
    <property type="entry name" value="TRANSCRIPTION INITIATION FACTOR IIB"/>
    <property type="match status" value="1"/>
</dbReference>
<accession>A0ABD5YX50</accession>